<accession>A0ABW2LHT4</accession>
<keyword evidence="4" id="KW-0812">Transmembrane</keyword>
<reference evidence="8" key="1">
    <citation type="journal article" date="2019" name="Int. J. Syst. Evol. Microbiol.">
        <title>The Global Catalogue of Microorganisms (GCM) 10K type strain sequencing project: providing services to taxonomists for standard genome sequencing and annotation.</title>
        <authorList>
            <consortium name="The Broad Institute Genomics Platform"/>
            <consortium name="The Broad Institute Genome Sequencing Center for Infectious Disease"/>
            <person name="Wu L."/>
            <person name="Ma J."/>
        </authorList>
    </citation>
    <scope>NUCLEOTIDE SEQUENCE [LARGE SCALE GENOMIC DNA]</scope>
    <source>
        <strain evidence="8">WLHS5</strain>
    </source>
</reference>
<evidence type="ECO:0000256" key="1">
    <source>
        <dbReference type="ARBA" id="ARBA00022598"/>
    </source>
</evidence>
<dbReference type="RefSeq" id="WP_380664669.1">
    <property type="nucleotide sequence ID" value="NZ_JBHTCJ010000002.1"/>
</dbReference>
<evidence type="ECO:0000259" key="5">
    <source>
        <dbReference type="Pfam" id="PF23493"/>
    </source>
</evidence>
<protein>
    <recommendedName>
        <fullName evidence="9">DUF308 domain-containing protein</fullName>
    </recommendedName>
</protein>
<feature type="transmembrane region" description="Helical" evidence="4">
    <location>
        <begin position="58"/>
        <end position="79"/>
    </location>
</feature>
<comment type="caution">
    <text evidence="7">The sequence shown here is derived from an EMBL/GenBank/DDBJ whole genome shotgun (WGS) entry which is preliminary data.</text>
</comment>
<dbReference type="InterPro" id="IPR056411">
    <property type="entry name" value="CysS_C"/>
</dbReference>
<name>A0ABW2LHT4_9PSEU</name>
<gene>
    <name evidence="7" type="ORF">ACFQRI_04295</name>
</gene>
<dbReference type="Pfam" id="PF23494">
    <property type="entry name" value="bPH_10"/>
    <property type="match status" value="1"/>
</dbReference>
<evidence type="ECO:0000313" key="8">
    <source>
        <dbReference type="Proteomes" id="UP001596504"/>
    </source>
</evidence>
<keyword evidence="4" id="KW-0472">Membrane</keyword>
<keyword evidence="3" id="KW-0067">ATP-binding</keyword>
<dbReference type="Pfam" id="PF23493">
    <property type="entry name" value="CysS_C"/>
    <property type="match status" value="1"/>
</dbReference>
<feature type="domain" description="Cysteinyl-tRNA ligase anticodon binding" evidence="5">
    <location>
        <begin position="169"/>
        <end position="218"/>
    </location>
</feature>
<evidence type="ECO:0000259" key="6">
    <source>
        <dbReference type="Pfam" id="PF23494"/>
    </source>
</evidence>
<keyword evidence="4" id="KW-1133">Transmembrane helix</keyword>
<evidence type="ECO:0008006" key="9">
    <source>
        <dbReference type="Google" id="ProtNLM"/>
    </source>
</evidence>
<keyword evidence="8" id="KW-1185">Reference proteome</keyword>
<dbReference type="SUPFAM" id="SSF47323">
    <property type="entry name" value="Anticodon-binding domain of a subclass of class I aminoacyl-tRNA synthetases"/>
    <property type="match status" value="1"/>
</dbReference>
<sequence length="223" mass="24782">MTTVHPPALVRRGSWIYCPLLGAAALFVLRSAAAWVAGLQWAPFQGVFELAAAGADPWGTLIAVLVGALIGLGFAGLLAQERLTVRVEPDRAVLASGRASKEFPRAEIGSVFVERGHLVLLDTTGGELARRKSGLDRFALRDAFKEHGHPWRDSDPYAGRYRLWTEDVPELSLRANRLLAERDQALRNRNTKRAELLRDELAELGIVLRDGHKKQYWRATDRI</sequence>
<dbReference type="Gene3D" id="1.20.120.1910">
    <property type="entry name" value="Cysteine-tRNA ligase, C-terminal anti-codon recognition domain"/>
    <property type="match status" value="1"/>
</dbReference>
<keyword evidence="1" id="KW-0436">Ligase</keyword>
<dbReference type="Proteomes" id="UP001596504">
    <property type="component" value="Unassembled WGS sequence"/>
</dbReference>
<evidence type="ECO:0000313" key="7">
    <source>
        <dbReference type="EMBL" id="MFC7340622.1"/>
    </source>
</evidence>
<dbReference type="InterPro" id="IPR009080">
    <property type="entry name" value="tRNAsynth_Ia_anticodon-bd"/>
</dbReference>
<proteinExistence type="predicted"/>
<evidence type="ECO:0000256" key="4">
    <source>
        <dbReference type="SAM" id="Phobius"/>
    </source>
</evidence>
<dbReference type="InterPro" id="IPR057798">
    <property type="entry name" value="PH_YqeB"/>
</dbReference>
<evidence type="ECO:0000256" key="2">
    <source>
        <dbReference type="ARBA" id="ARBA00022741"/>
    </source>
</evidence>
<feature type="domain" description="YqeB PH" evidence="6">
    <location>
        <begin position="2"/>
        <end position="152"/>
    </location>
</feature>
<dbReference type="EMBL" id="JBHTCJ010000002">
    <property type="protein sequence ID" value="MFC7340622.1"/>
    <property type="molecule type" value="Genomic_DNA"/>
</dbReference>
<organism evidence="7 8">
    <name type="scientific">Saccharopolyspora griseoalba</name>
    <dbReference type="NCBI Taxonomy" id="1431848"/>
    <lineage>
        <taxon>Bacteria</taxon>
        <taxon>Bacillati</taxon>
        <taxon>Actinomycetota</taxon>
        <taxon>Actinomycetes</taxon>
        <taxon>Pseudonocardiales</taxon>
        <taxon>Pseudonocardiaceae</taxon>
        <taxon>Saccharopolyspora</taxon>
    </lineage>
</organism>
<keyword evidence="2" id="KW-0547">Nucleotide-binding</keyword>
<evidence type="ECO:0000256" key="3">
    <source>
        <dbReference type="ARBA" id="ARBA00022840"/>
    </source>
</evidence>